<dbReference type="EMBL" id="CM046115">
    <property type="protein sequence ID" value="KAI8441138.1"/>
    <property type="molecule type" value="Genomic_DNA"/>
</dbReference>
<accession>A0ACC0KXB0</accession>
<reference evidence="1 2" key="1">
    <citation type="journal article" date="2022" name="Genome Biol. Evol.">
        <title>The Spruce Budworm Genome: Reconstructing the Evolutionary History of Antifreeze Proteins.</title>
        <authorList>
            <person name="Beliveau C."/>
            <person name="Gagne P."/>
            <person name="Picq S."/>
            <person name="Vernygora O."/>
            <person name="Keeling C.I."/>
            <person name="Pinkney K."/>
            <person name="Doucet D."/>
            <person name="Wen F."/>
            <person name="Johnston J.S."/>
            <person name="Maaroufi H."/>
            <person name="Boyle B."/>
            <person name="Laroche J."/>
            <person name="Dewar K."/>
            <person name="Juretic N."/>
            <person name="Blackburn G."/>
            <person name="Nisole A."/>
            <person name="Brunet B."/>
            <person name="Brandao M."/>
            <person name="Lumley L."/>
            <person name="Duan J."/>
            <person name="Quan G."/>
            <person name="Lucarotti C.J."/>
            <person name="Roe A.D."/>
            <person name="Sperling F.A.H."/>
            <person name="Levesque R.C."/>
            <person name="Cusson M."/>
        </authorList>
    </citation>
    <scope>NUCLEOTIDE SEQUENCE [LARGE SCALE GENOMIC DNA]</scope>
    <source>
        <strain evidence="1">Glfc:IPQL:Cfum</strain>
    </source>
</reference>
<name>A0ACC0KXB0_CHOFU</name>
<comment type="caution">
    <text evidence="1">The sequence shown here is derived from an EMBL/GenBank/DDBJ whole genome shotgun (WGS) entry which is preliminary data.</text>
</comment>
<protein>
    <submittedName>
        <fullName evidence="1">Uncharacterized protein</fullName>
    </submittedName>
</protein>
<evidence type="ECO:0000313" key="2">
    <source>
        <dbReference type="Proteomes" id="UP001064048"/>
    </source>
</evidence>
<proteinExistence type="predicted"/>
<evidence type="ECO:0000313" key="1">
    <source>
        <dbReference type="EMBL" id="KAI8441138.1"/>
    </source>
</evidence>
<organism evidence="1 2">
    <name type="scientific">Choristoneura fumiferana</name>
    <name type="common">Spruce budworm moth</name>
    <name type="synonym">Archips fumiferana</name>
    <dbReference type="NCBI Taxonomy" id="7141"/>
    <lineage>
        <taxon>Eukaryota</taxon>
        <taxon>Metazoa</taxon>
        <taxon>Ecdysozoa</taxon>
        <taxon>Arthropoda</taxon>
        <taxon>Hexapoda</taxon>
        <taxon>Insecta</taxon>
        <taxon>Pterygota</taxon>
        <taxon>Neoptera</taxon>
        <taxon>Endopterygota</taxon>
        <taxon>Lepidoptera</taxon>
        <taxon>Glossata</taxon>
        <taxon>Ditrysia</taxon>
        <taxon>Tortricoidea</taxon>
        <taxon>Tortricidae</taxon>
        <taxon>Tortricinae</taxon>
        <taxon>Choristoneura</taxon>
    </lineage>
</organism>
<keyword evidence="2" id="KW-1185">Reference proteome</keyword>
<dbReference type="Proteomes" id="UP001064048">
    <property type="component" value="Chromosome 15"/>
</dbReference>
<sequence>MSPRTLQMMLAPINSIKEGAVENSDPDLSDDDPTFQDLSSRSTQPRSSSSSKDASIPETSNCNVLIPASRKTRKRQRNPATWKQNITKALRNTGKPYTSMSKSRKEVPARRMRNPCTCRLKCFDQIDEARRTEIFESFWNLGSVELRRIFIKSCMMEPKYKYSNAQKPRSANIAFYFTINNKKNRVCKTYFINTLDITDRQIRTIRNKSNDIGIVAEDLRGKHTNRKKIDEMIVKDIEDHINGIPRIESHYLRASTSREFIEGGKTVKQLWRDFTEDRDPNKPKVDYWLYNQVFNNNFNIGFFQPKKDRCDLCSEYEMATMQHKKELKEKYDTHLKEKNLSRLEKQKDRESIGQGNVCTVYDLQAVMQCPVGESSSFYYISKLNCLNFTISELARTSKKNTNKEQNENIVQQNPEEDTTAEGKTVGAYGDVFNYFWDETQGKRGANEIGPCILDYLGKLSEKFPDTQLNIVFYSDNCCGQNKNKFIACLYSYAISHFPNIASITHKFLIRGHTQNEGDNVHSLIEKEIKRNLKSGPIYTSHQYVTLIKTAKKTGNPFKVLELTYDFFEDLKSLQDQWGYNFNEDDERKPVSWNDIKVLQFLKDEPFVFFYKSSYAQEEFMRVSMRNKRRKMPSLEEVSIRKAFTNKIPLGVNKKKGLAELLRKSLIPPFYMDYYKSLIED</sequence>
<gene>
    <name evidence="1" type="ORF">MSG28_009388</name>
</gene>